<dbReference type="OrthoDB" id="4630416at2759"/>
<gene>
    <name evidence="1" type="ORF">BO71DRAFT_401428</name>
</gene>
<dbReference type="EMBL" id="KZ825946">
    <property type="protein sequence ID" value="PYH91426.1"/>
    <property type="molecule type" value="Genomic_DNA"/>
</dbReference>
<sequence>MTSNLECSDAPRPVKDGVFSYSRDDLTVHGIRRAPPHVLAGVFDKDAPRAARRKATRPWVIAQLRLYGIEFPASGSAVELKGLLEAAYREGKV</sequence>
<evidence type="ECO:0000313" key="2">
    <source>
        <dbReference type="Proteomes" id="UP000247810"/>
    </source>
</evidence>
<reference evidence="1 2" key="1">
    <citation type="submission" date="2018-02" db="EMBL/GenBank/DDBJ databases">
        <title>The genomes of Aspergillus section Nigri reveals drivers in fungal speciation.</title>
        <authorList>
            <consortium name="DOE Joint Genome Institute"/>
            <person name="Vesth T.C."/>
            <person name="Nybo J."/>
            <person name="Theobald S."/>
            <person name="Brandl J."/>
            <person name="Frisvad J.C."/>
            <person name="Nielsen K.F."/>
            <person name="Lyhne E.K."/>
            <person name="Kogle M.E."/>
            <person name="Kuo A."/>
            <person name="Riley R."/>
            <person name="Clum A."/>
            <person name="Nolan M."/>
            <person name="Lipzen A."/>
            <person name="Salamov A."/>
            <person name="Henrissat B."/>
            <person name="Wiebenga A."/>
            <person name="De vries R.P."/>
            <person name="Grigoriev I.V."/>
            <person name="Mortensen U.H."/>
            <person name="Andersen M.R."/>
            <person name="Baker S.E."/>
        </authorList>
    </citation>
    <scope>NUCLEOTIDE SEQUENCE [LARGE SCALE GENOMIC DNA]</scope>
    <source>
        <strain evidence="1 2">CBS 707.79</strain>
    </source>
</reference>
<dbReference type="VEuPathDB" id="FungiDB:BO71DRAFT_401428"/>
<proteinExistence type="predicted"/>
<dbReference type="STRING" id="1448320.A0A319D1N7"/>
<organism evidence="1 2">
    <name type="scientific">Aspergillus ellipticus CBS 707.79</name>
    <dbReference type="NCBI Taxonomy" id="1448320"/>
    <lineage>
        <taxon>Eukaryota</taxon>
        <taxon>Fungi</taxon>
        <taxon>Dikarya</taxon>
        <taxon>Ascomycota</taxon>
        <taxon>Pezizomycotina</taxon>
        <taxon>Eurotiomycetes</taxon>
        <taxon>Eurotiomycetidae</taxon>
        <taxon>Eurotiales</taxon>
        <taxon>Aspergillaceae</taxon>
        <taxon>Aspergillus</taxon>
        <taxon>Aspergillus subgen. Circumdati</taxon>
    </lineage>
</organism>
<dbReference type="Proteomes" id="UP000247810">
    <property type="component" value="Unassembled WGS sequence"/>
</dbReference>
<keyword evidence="2" id="KW-1185">Reference proteome</keyword>
<protein>
    <submittedName>
        <fullName evidence="1">Uncharacterized protein</fullName>
    </submittedName>
</protein>
<evidence type="ECO:0000313" key="1">
    <source>
        <dbReference type="EMBL" id="PYH91426.1"/>
    </source>
</evidence>
<dbReference type="AlphaFoldDB" id="A0A319D1N7"/>
<accession>A0A319D1N7</accession>
<name>A0A319D1N7_9EURO</name>